<gene>
    <name evidence="2" type="ORF">C8P70_1378</name>
</gene>
<evidence type="ECO:0000256" key="1">
    <source>
        <dbReference type="SAM" id="Coils"/>
    </source>
</evidence>
<name>A0A4R7ELZ3_9FLAO</name>
<sequence>MKKLKFILFFVVLTAIYFAGTTSGYSQNSSDSENRPLVVVNGYFLRYGDLAKIKENLIESRVELNADESSNVFGSRGENGAIVIILKNKQMSAGGNKVSESDLQKLEEIAEAKRKQKENREKERIEYQEKIQEIEESKKNEKQESVKITPPPLTIEQREKSAEESFKKDFPEEIRNMLQNEYIKSVNDPAIKKIIVDGKEVSKTEALKISVFDIDTSTSIYNKEKTEGTLEIRMIKK</sequence>
<evidence type="ECO:0000313" key="2">
    <source>
        <dbReference type="EMBL" id="TDS51450.1"/>
    </source>
</evidence>
<dbReference type="OrthoDB" id="1522859at2"/>
<comment type="caution">
    <text evidence="2">The sequence shown here is derived from an EMBL/GenBank/DDBJ whole genome shotgun (WGS) entry which is preliminary data.</text>
</comment>
<reference evidence="2 3" key="1">
    <citation type="submission" date="2019-03" db="EMBL/GenBank/DDBJ databases">
        <title>Genomic Encyclopedia of Archaeal and Bacterial Type Strains, Phase II (KMG-II): from individual species to whole genera.</title>
        <authorList>
            <person name="Goeker M."/>
        </authorList>
    </citation>
    <scope>NUCLEOTIDE SEQUENCE [LARGE SCALE GENOMIC DNA]</scope>
    <source>
        <strain evidence="2 3">DSM 28213</strain>
    </source>
</reference>
<protein>
    <submittedName>
        <fullName evidence="2">Uncharacterized protein</fullName>
    </submittedName>
</protein>
<evidence type="ECO:0000313" key="3">
    <source>
        <dbReference type="Proteomes" id="UP000295215"/>
    </source>
</evidence>
<proteinExistence type="predicted"/>
<dbReference type="InterPro" id="IPR037066">
    <property type="entry name" value="Plug_dom_sf"/>
</dbReference>
<keyword evidence="1" id="KW-0175">Coiled coil</keyword>
<accession>A0A4R7ELZ3</accession>
<keyword evidence="3" id="KW-1185">Reference proteome</keyword>
<feature type="coiled-coil region" evidence="1">
    <location>
        <begin position="96"/>
        <end position="144"/>
    </location>
</feature>
<dbReference type="Proteomes" id="UP000295215">
    <property type="component" value="Unassembled WGS sequence"/>
</dbReference>
<dbReference type="EMBL" id="SOAG01000037">
    <property type="protein sequence ID" value="TDS51450.1"/>
    <property type="molecule type" value="Genomic_DNA"/>
</dbReference>
<dbReference type="Gene3D" id="2.170.130.10">
    <property type="entry name" value="TonB-dependent receptor, plug domain"/>
    <property type="match status" value="1"/>
</dbReference>
<organism evidence="2 3">
    <name type="scientific">Myroides indicus</name>
    <dbReference type="NCBI Taxonomy" id="1323422"/>
    <lineage>
        <taxon>Bacteria</taxon>
        <taxon>Pseudomonadati</taxon>
        <taxon>Bacteroidota</taxon>
        <taxon>Flavobacteriia</taxon>
        <taxon>Flavobacteriales</taxon>
        <taxon>Flavobacteriaceae</taxon>
        <taxon>Myroides</taxon>
    </lineage>
</organism>
<dbReference type="AlphaFoldDB" id="A0A4R7ELZ3"/>
<dbReference type="RefSeq" id="WP_133713673.1">
    <property type="nucleotide sequence ID" value="NZ_SOAG01000037.1"/>
</dbReference>